<dbReference type="InterPro" id="IPR027417">
    <property type="entry name" value="P-loop_NTPase"/>
</dbReference>
<dbReference type="Pfam" id="PF00005">
    <property type="entry name" value="ABC_tran"/>
    <property type="match status" value="1"/>
</dbReference>
<dbReference type="InterPro" id="IPR003593">
    <property type="entry name" value="AAA+_ATPase"/>
</dbReference>
<reference evidence="6 7" key="1">
    <citation type="submission" date="2020-08" db="EMBL/GenBank/DDBJ databases">
        <title>Genome public.</title>
        <authorList>
            <person name="Liu C."/>
            <person name="Sun Q."/>
        </authorList>
    </citation>
    <scope>NUCLEOTIDE SEQUENCE [LARGE SCALE GENOMIC DNA]</scope>
    <source>
        <strain evidence="6 7">BX3</strain>
    </source>
</reference>
<dbReference type="EMBL" id="JACRSW010000010">
    <property type="protein sequence ID" value="MBC8556724.1"/>
    <property type="molecule type" value="Genomic_DNA"/>
</dbReference>
<dbReference type="Proteomes" id="UP000637513">
    <property type="component" value="Unassembled WGS sequence"/>
</dbReference>
<dbReference type="PROSITE" id="PS00211">
    <property type="entry name" value="ABC_TRANSPORTER_1"/>
    <property type="match status" value="1"/>
</dbReference>
<comment type="similarity">
    <text evidence="1">Belongs to the ABC transporter superfamily.</text>
</comment>
<accession>A0ABR7MSF0</accession>
<protein>
    <submittedName>
        <fullName evidence="6">ATP-binding cassette domain-containing protein</fullName>
    </submittedName>
</protein>
<evidence type="ECO:0000313" key="7">
    <source>
        <dbReference type="Proteomes" id="UP000637513"/>
    </source>
</evidence>
<dbReference type="PANTHER" id="PTHR43335:SF2">
    <property type="entry name" value="ABC TRANSPORTER, ATP-BINDING PROTEIN"/>
    <property type="match status" value="1"/>
</dbReference>
<evidence type="ECO:0000256" key="1">
    <source>
        <dbReference type="ARBA" id="ARBA00005417"/>
    </source>
</evidence>
<evidence type="ECO:0000256" key="4">
    <source>
        <dbReference type="ARBA" id="ARBA00022840"/>
    </source>
</evidence>
<dbReference type="PANTHER" id="PTHR43335">
    <property type="entry name" value="ABC TRANSPORTER, ATP-BINDING PROTEIN"/>
    <property type="match status" value="1"/>
</dbReference>
<dbReference type="RefSeq" id="WP_249303089.1">
    <property type="nucleotide sequence ID" value="NZ_JACRSW010000010.1"/>
</dbReference>
<name>A0ABR7MSF0_9FIRM</name>
<evidence type="ECO:0000313" key="6">
    <source>
        <dbReference type="EMBL" id="MBC8556724.1"/>
    </source>
</evidence>
<dbReference type="GO" id="GO:0005524">
    <property type="term" value="F:ATP binding"/>
    <property type="evidence" value="ECO:0007669"/>
    <property type="project" value="UniProtKB-KW"/>
</dbReference>
<evidence type="ECO:0000259" key="5">
    <source>
        <dbReference type="PROSITE" id="PS50893"/>
    </source>
</evidence>
<keyword evidence="3" id="KW-0547">Nucleotide-binding</keyword>
<feature type="domain" description="ABC transporter" evidence="5">
    <location>
        <begin position="3"/>
        <end position="233"/>
    </location>
</feature>
<evidence type="ECO:0000256" key="2">
    <source>
        <dbReference type="ARBA" id="ARBA00022448"/>
    </source>
</evidence>
<dbReference type="PROSITE" id="PS50893">
    <property type="entry name" value="ABC_TRANSPORTER_2"/>
    <property type="match status" value="1"/>
</dbReference>
<dbReference type="InterPro" id="IPR003439">
    <property type="entry name" value="ABC_transporter-like_ATP-bd"/>
</dbReference>
<dbReference type="SUPFAM" id="SSF52540">
    <property type="entry name" value="P-loop containing nucleoside triphosphate hydrolases"/>
    <property type="match status" value="1"/>
</dbReference>
<dbReference type="SMART" id="SM00382">
    <property type="entry name" value="AAA"/>
    <property type="match status" value="1"/>
</dbReference>
<keyword evidence="4 6" id="KW-0067">ATP-binding</keyword>
<comment type="caution">
    <text evidence="6">The sequence shown here is derived from an EMBL/GenBank/DDBJ whole genome shotgun (WGS) entry which is preliminary data.</text>
</comment>
<sequence>MELELSHIRKQYGKNYALDDVTIPFTENIFGILGANGAGKSTLFKILTGNISKYSGDIYLDGEKTDVCKEAFRRNLGYMPQEVVGYPWMKVQDFLEYFAVLKGMPVRKKSTQLEIDRILEKTNLKEHRYKRFSELSGGMKRRVLFAQALLADPRILILDEPTAGLDPKERISMRNMIAEESKGRIILLATHIVSDIECIAYQVVLLKKGKLLGCKKPQEWLEELHGHVYELMCDYNEMEDLQKRYRISNIRQEMNGLAMRVVTDEKLSGKNISMVEPTIEDVYIYYLEK</sequence>
<dbReference type="Gene3D" id="3.40.50.300">
    <property type="entry name" value="P-loop containing nucleotide triphosphate hydrolases"/>
    <property type="match status" value="1"/>
</dbReference>
<keyword evidence="7" id="KW-1185">Reference proteome</keyword>
<keyword evidence="2" id="KW-0813">Transport</keyword>
<gene>
    <name evidence="6" type="ORF">H8700_03250</name>
</gene>
<dbReference type="InterPro" id="IPR017871">
    <property type="entry name" value="ABC_transporter-like_CS"/>
</dbReference>
<organism evidence="6 7">
    <name type="scientific">Jutongia hominis</name>
    <dbReference type="NCBI Taxonomy" id="2763664"/>
    <lineage>
        <taxon>Bacteria</taxon>
        <taxon>Bacillati</taxon>
        <taxon>Bacillota</taxon>
        <taxon>Clostridia</taxon>
        <taxon>Lachnospirales</taxon>
        <taxon>Lachnospiraceae</taxon>
        <taxon>Jutongia</taxon>
    </lineage>
</organism>
<evidence type="ECO:0000256" key="3">
    <source>
        <dbReference type="ARBA" id="ARBA00022741"/>
    </source>
</evidence>
<proteinExistence type="inferred from homology"/>